<keyword evidence="9" id="KW-1185">Reference proteome</keyword>
<dbReference type="InterPro" id="IPR045175">
    <property type="entry name" value="M28_fam"/>
</dbReference>
<dbReference type="GO" id="GO:0008235">
    <property type="term" value="F:metalloexopeptidase activity"/>
    <property type="evidence" value="ECO:0007669"/>
    <property type="project" value="InterPro"/>
</dbReference>
<dbReference type="SUPFAM" id="SSF52025">
    <property type="entry name" value="PA domain"/>
    <property type="match status" value="1"/>
</dbReference>
<keyword evidence="3" id="KW-0479">Metal-binding</keyword>
<evidence type="ECO:0000313" key="9">
    <source>
        <dbReference type="Proteomes" id="UP000642809"/>
    </source>
</evidence>
<keyword evidence="1" id="KW-0031">Aminopeptidase</keyword>
<dbReference type="GO" id="GO:0004177">
    <property type="term" value="F:aminopeptidase activity"/>
    <property type="evidence" value="ECO:0007669"/>
    <property type="project" value="UniProtKB-KW"/>
</dbReference>
<evidence type="ECO:0000313" key="8">
    <source>
        <dbReference type="EMBL" id="GHB28262.1"/>
    </source>
</evidence>
<dbReference type="GO" id="GO:0006508">
    <property type="term" value="P:proteolysis"/>
    <property type="evidence" value="ECO:0007669"/>
    <property type="project" value="UniProtKB-KW"/>
</dbReference>
<dbReference type="EMBL" id="BMYF01000003">
    <property type="protein sequence ID" value="GHB28262.1"/>
    <property type="molecule type" value="Genomic_DNA"/>
</dbReference>
<reference evidence="8" key="1">
    <citation type="journal article" date="2014" name="Int. J. Syst. Evol. Microbiol.">
        <title>Complete genome sequence of Corynebacterium casei LMG S-19264T (=DSM 44701T), isolated from a smear-ripened cheese.</title>
        <authorList>
            <consortium name="US DOE Joint Genome Institute (JGI-PGF)"/>
            <person name="Walter F."/>
            <person name="Albersmeier A."/>
            <person name="Kalinowski J."/>
            <person name="Ruckert C."/>
        </authorList>
    </citation>
    <scope>NUCLEOTIDE SEQUENCE</scope>
    <source>
        <strain evidence="8">KCTC 23224</strain>
    </source>
</reference>
<dbReference type="PANTHER" id="PTHR12147:SF56">
    <property type="entry name" value="AMINOPEPTIDASE YDR415C-RELATED"/>
    <property type="match status" value="1"/>
</dbReference>
<evidence type="ECO:0000259" key="7">
    <source>
        <dbReference type="Pfam" id="PF04389"/>
    </source>
</evidence>
<protein>
    <recommendedName>
        <fullName evidence="7">Peptidase M28 domain-containing protein</fullName>
    </recommendedName>
</protein>
<keyword evidence="2" id="KW-0645">Protease</keyword>
<keyword evidence="6" id="KW-0862">Zinc</keyword>
<reference evidence="8" key="2">
    <citation type="submission" date="2020-09" db="EMBL/GenBank/DDBJ databases">
        <authorList>
            <person name="Sun Q."/>
            <person name="Kim S."/>
        </authorList>
    </citation>
    <scope>NUCLEOTIDE SEQUENCE</scope>
    <source>
        <strain evidence="8">KCTC 23224</strain>
    </source>
</reference>
<comment type="caution">
    <text evidence="8">The sequence shown here is derived from an EMBL/GenBank/DDBJ whole genome shotgun (WGS) entry which is preliminary data.</text>
</comment>
<name>A0A8J3CUI3_9BACT</name>
<evidence type="ECO:0000256" key="1">
    <source>
        <dbReference type="ARBA" id="ARBA00022438"/>
    </source>
</evidence>
<sequence length="545" mass="60037">MTMETLTKFIAPLAAIGVFACTSSSEQGFQITPADLESHIIELSDDSYLGRMPFTEGETKTLAYMEKIFSEIGAEPGNGDSYFQDVPMVSITSTAAPTMQVVGPKGKLELKGFEDYVIWTQRLDGEQAFKDAEMVFVGYGIVAPEYGWNDYADLDVKDKIVVMLVNDPGYGQENTDLFNGNTMTYYGRWTYKLEEAAKQGALGALIIHETEAASYGFGVVQNNWNGTKLYLDNRGKDVYQAAFEGWVSTETANKLFDLAGLSSVELVEQAKLPGFKGKSMGLKASSSISAEGKFDVSKNFIAKVTGTTRPNEYIIYSAHWDHIGIGTPTADGDSIYNGALDNATGIAAMWALAKGFIEGEKPERTVVFLAVTAEEQGLWGSAYYAQNPVYPASQTVANINIDGLNIFGSMKDIAVIGKGQSELDDILDKILAEKERYSSGDPAPTAGLYYRSDHFNFAKVGIPALYVGTGSDYRNPEQKKNAEILSKNYHTPSDEYDAELWDMDSAVEDLMVLYKVGLTLAQSDKWPQWKEGSEFKNIRERYMKK</sequence>
<evidence type="ECO:0000256" key="6">
    <source>
        <dbReference type="ARBA" id="ARBA00022833"/>
    </source>
</evidence>
<evidence type="ECO:0000256" key="2">
    <source>
        <dbReference type="ARBA" id="ARBA00022670"/>
    </source>
</evidence>
<dbReference type="GO" id="GO:0046872">
    <property type="term" value="F:metal ion binding"/>
    <property type="evidence" value="ECO:0007669"/>
    <property type="project" value="UniProtKB-KW"/>
</dbReference>
<keyword evidence="5" id="KW-0378">Hydrolase</keyword>
<organism evidence="8 9">
    <name type="scientific">Mongoliitalea lutea</name>
    <dbReference type="NCBI Taxonomy" id="849756"/>
    <lineage>
        <taxon>Bacteria</taxon>
        <taxon>Pseudomonadati</taxon>
        <taxon>Bacteroidota</taxon>
        <taxon>Cytophagia</taxon>
        <taxon>Cytophagales</taxon>
        <taxon>Cyclobacteriaceae</taxon>
        <taxon>Mongoliitalea</taxon>
    </lineage>
</organism>
<dbReference type="SUPFAM" id="SSF53187">
    <property type="entry name" value="Zn-dependent exopeptidases"/>
    <property type="match status" value="1"/>
</dbReference>
<dbReference type="AlphaFoldDB" id="A0A8J3CUI3"/>
<dbReference type="CDD" id="cd04821">
    <property type="entry name" value="PA_M28_1_2"/>
    <property type="match status" value="1"/>
</dbReference>
<evidence type="ECO:0000256" key="5">
    <source>
        <dbReference type="ARBA" id="ARBA00022801"/>
    </source>
</evidence>
<proteinExistence type="predicted"/>
<dbReference type="InterPro" id="IPR007484">
    <property type="entry name" value="Peptidase_M28"/>
</dbReference>
<gene>
    <name evidence="8" type="ORF">GCM10008106_06060</name>
</gene>
<dbReference type="Proteomes" id="UP000642809">
    <property type="component" value="Unassembled WGS sequence"/>
</dbReference>
<dbReference type="Gene3D" id="3.40.630.10">
    <property type="entry name" value="Zn peptidases"/>
    <property type="match status" value="1"/>
</dbReference>
<accession>A0A8J3CUI3</accession>
<evidence type="ECO:0000256" key="4">
    <source>
        <dbReference type="ARBA" id="ARBA00022729"/>
    </source>
</evidence>
<dbReference type="PANTHER" id="PTHR12147">
    <property type="entry name" value="METALLOPEPTIDASE M28 FAMILY MEMBER"/>
    <property type="match status" value="1"/>
</dbReference>
<dbReference type="InterPro" id="IPR046450">
    <property type="entry name" value="PA_dom_sf"/>
</dbReference>
<keyword evidence="4" id="KW-0732">Signal</keyword>
<evidence type="ECO:0000256" key="3">
    <source>
        <dbReference type="ARBA" id="ARBA00022723"/>
    </source>
</evidence>
<feature type="domain" description="Peptidase M28" evidence="7">
    <location>
        <begin position="299"/>
        <end position="511"/>
    </location>
</feature>
<dbReference type="Pfam" id="PF04389">
    <property type="entry name" value="Peptidase_M28"/>
    <property type="match status" value="1"/>
</dbReference>
<dbReference type="Gene3D" id="3.50.30.30">
    <property type="match status" value="1"/>
</dbReference>